<dbReference type="EMBL" id="JBJJXI010000074">
    <property type="protein sequence ID" value="KAL3395963.1"/>
    <property type="molecule type" value="Genomic_DNA"/>
</dbReference>
<comment type="caution">
    <text evidence="1">The sequence shown here is derived from an EMBL/GenBank/DDBJ whole genome shotgun (WGS) entry which is preliminary data.</text>
</comment>
<keyword evidence="2" id="KW-1185">Reference proteome</keyword>
<dbReference type="AlphaFoldDB" id="A0ABD2WS62"/>
<protein>
    <submittedName>
        <fullName evidence="1">Uncharacterized protein</fullName>
    </submittedName>
</protein>
<evidence type="ECO:0000313" key="1">
    <source>
        <dbReference type="EMBL" id="KAL3395963.1"/>
    </source>
</evidence>
<proteinExistence type="predicted"/>
<gene>
    <name evidence="1" type="ORF">TKK_009844</name>
</gene>
<dbReference type="Proteomes" id="UP001627154">
    <property type="component" value="Unassembled WGS sequence"/>
</dbReference>
<evidence type="ECO:0000313" key="2">
    <source>
        <dbReference type="Proteomes" id="UP001627154"/>
    </source>
</evidence>
<reference evidence="1 2" key="1">
    <citation type="journal article" date="2024" name="bioRxiv">
        <title>A reference genome for Trichogramma kaykai: A tiny desert-dwelling parasitoid wasp with competing sex-ratio distorters.</title>
        <authorList>
            <person name="Culotta J."/>
            <person name="Lindsey A.R."/>
        </authorList>
    </citation>
    <scope>NUCLEOTIDE SEQUENCE [LARGE SCALE GENOMIC DNA]</scope>
    <source>
        <strain evidence="1 2">KSX58</strain>
    </source>
</reference>
<accession>A0ABD2WS62</accession>
<sequence>MAREEISLRTRAASCEKDLELAKFTLWLHRKLHCLFSPNTRRALQLIDNSSSSCHEPTTIIATDDSLVVIIFLFINFANFYENQIVMQKQSMVCVCVLYKIYVMQRKVSLDLEPRWRISHP</sequence>
<name>A0ABD2WS62_9HYME</name>
<organism evidence="1 2">
    <name type="scientific">Trichogramma kaykai</name>
    <dbReference type="NCBI Taxonomy" id="54128"/>
    <lineage>
        <taxon>Eukaryota</taxon>
        <taxon>Metazoa</taxon>
        <taxon>Ecdysozoa</taxon>
        <taxon>Arthropoda</taxon>
        <taxon>Hexapoda</taxon>
        <taxon>Insecta</taxon>
        <taxon>Pterygota</taxon>
        <taxon>Neoptera</taxon>
        <taxon>Endopterygota</taxon>
        <taxon>Hymenoptera</taxon>
        <taxon>Apocrita</taxon>
        <taxon>Proctotrupomorpha</taxon>
        <taxon>Chalcidoidea</taxon>
        <taxon>Trichogrammatidae</taxon>
        <taxon>Trichogramma</taxon>
    </lineage>
</organism>